<name>A0A0U1CXQ0_9MYCO</name>
<sequence>MSWAKREAKALADTVLTGDALLAELEDYIRVHNPQLTDVRLERATPTEEYDTSSRPPGRWYVVTYLADDGEGYGIRP</sequence>
<dbReference type="EMBL" id="CTEC01000001">
    <property type="protein sequence ID" value="CQD02771.1"/>
    <property type="molecule type" value="Genomic_DNA"/>
</dbReference>
<accession>A0A0U1CXQ0</accession>
<dbReference type="AlphaFoldDB" id="A0A0U1CXQ0"/>
<evidence type="ECO:0000313" key="2">
    <source>
        <dbReference type="Proteomes" id="UP000199601"/>
    </source>
</evidence>
<dbReference type="RefSeq" id="WP_090417994.1">
    <property type="nucleotide sequence ID" value="NZ_CP157315.1"/>
</dbReference>
<reference evidence="2" key="1">
    <citation type="submission" date="2015-03" db="EMBL/GenBank/DDBJ databases">
        <authorList>
            <person name="Urmite Genomes"/>
        </authorList>
    </citation>
    <scope>NUCLEOTIDE SEQUENCE [LARGE SCALE GENOMIC DNA]</scope>
    <source>
        <strain evidence="2">CSUR P1344</strain>
    </source>
</reference>
<dbReference type="Proteomes" id="UP000199601">
    <property type="component" value="Unassembled WGS sequence"/>
</dbReference>
<keyword evidence="2" id="KW-1185">Reference proteome</keyword>
<gene>
    <name evidence="1" type="ORF">BN000_00357</name>
</gene>
<evidence type="ECO:0000313" key="1">
    <source>
        <dbReference type="EMBL" id="CQD02771.1"/>
    </source>
</evidence>
<organism evidence="1 2">
    <name type="scientific">Mycobacterium europaeum</name>
    <dbReference type="NCBI Taxonomy" id="761804"/>
    <lineage>
        <taxon>Bacteria</taxon>
        <taxon>Bacillati</taxon>
        <taxon>Actinomycetota</taxon>
        <taxon>Actinomycetes</taxon>
        <taxon>Mycobacteriales</taxon>
        <taxon>Mycobacteriaceae</taxon>
        <taxon>Mycobacterium</taxon>
        <taxon>Mycobacterium simiae complex</taxon>
    </lineage>
</organism>
<proteinExistence type="predicted"/>
<protein>
    <submittedName>
        <fullName evidence="1">Uncharacterized protein</fullName>
    </submittedName>
</protein>